<dbReference type="AlphaFoldDB" id="A0A0D7F8T5"/>
<proteinExistence type="predicted"/>
<name>A0A0D7F8T5_RHOPL</name>
<dbReference type="InterPro" id="IPR009333">
    <property type="entry name" value="DUF992"/>
</dbReference>
<keyword evidence="2" id="KW-0732">Signal</keyword>
<dbReference type="PATRIC" id="fig|1076.23.peg.461"/>
<evidence type="ECO:0008006" key="5">
    <source>
        <dbReference type="Google" id="ProtNLM"/>
    </source>
</evidence>
<evidence type="ECO:0000256" key="1">
    <source>
        <dbReference type="SAM" id="MobiDB-lite"/>
    </source>
</evidence>
<protein>
    <recommendedName>
        <fullName evidence="5">DUF992 domain-containing protein</fullName>
    </recommendedName>
</protein>
<evidence type="ECO:0000313" key="3">
    <source>
        <dbReference type="EMBL" id="KIZ48137.1"/>
    </source>
</evidence>
<organism evidence="3 4">
    <name type="scientific">Rhodopseudomonas palustris</name>
    <dbReference type="NCBI Taxonomy" id="1076"/>
    <lineage>
        <taxon>Bacteria</taxon>
        <taxon>Pseudomonadati</taxon>
        <taxon>Pseudomonadota</taxon>
        <taxon>Alphaproteobacteria</taxon>
        <taxon>Hyphomicrobiales</taxon>
        <taxon>Nitrobacteraceae</taxon>
        <taxon>Rhodopseudomonas</taxon>
    </lineage>
</organism>
<sequence>MQFPRLFGIAAATLIASFVSAHAQARLQVGTLECEGGRNVGFVVGSQTELQCVFHSEGRRADPYVASIHRVGLDLGFTENTGMAWAVYAPTNRIGRGDLAGSFGGVGANASVGVGFGGNLLVGGSQNAYSLQPLSLQGQTGLNVTAGIADLQLRPVDLRTPRHYKHHKRHYRSHRGHRSHR</sequence>
<comment type="caution">
    <text evidence="3">The sequence shown here is derived from an EMBL/GenBank/DDBJ whole genome shotgun (WGS) entry which is preliminary data.</text>
</comment>
<evidence type="ECO:0000256" key="2">
    <source>
        <dbReference type="SAM" id="SignalP"/>
    </source>
</evidence>
<dbReference type="OrthoDB" id="7362478at2"/>
<feature type="compositionally biased region" description="Basic residues" evidence="1">
    <location>
        <begin position="161"/>
        <end position="181"/>
    </location>
</feature>
<feature type="chain" id="PRO_5002320293" description="DUF992 domain-containing protein" evidence="2">
    <location>
        <begin position="24"/>
        <end position="181"/>
    </location>
</feature>
<dbReference type="RefSeq" id="WP_044404121.1">
    <property type="nucleotide sequence ID" value="NZ_JXXE01000013.1"/>
</dbReference>
<dbReference type="Proteomes" id="UP000032515">
    <property type="component" value="Unassembled WGS sequence"/>
</dbReference>
<accession>A0A0D7F8T5</accession>
<dbReference type="Pfam" id="PF06186">
    <property type="entry name" value="DUF992"/>
    <property type="match status" value="1"/>
</dbReference>
<reference evidence="3 4" key="1">
    <citation type="submission" date="2014-11" db="EMBL/GenBank/DDBJ databases">
        <title>Genomics and ecophysiology of heterotrophic nitrogen fixing bacteria isolated from estuarine surface water.</title>
        <authorList>
            <person name="Bentzon-Tilia M."/>
            <person name="Severin I."/>
            <person name="Hansen L.H."/>
            <person name="Riemann L."/>
        </authorList>
    </citation>
    <scope>NUCLEOTIDE SEQUENCE [LARGE SCALE GENOMIC DNA]</scope>
    <source>
        <strain evidence="3 4">BAL398</strain>
    </source>
</reference>
<evidence type="ECO:0000313" key="4">
    <source>
        <dbReference type="Proteomes" id="UP000032515"/>
    </source>
</evidence>
<dbReference type="EMBL" id="JXXE01000013">
    <property type="protein sequence ID" value="KIZ48137.1"/>
    <property type="molecule type" value="Genomic_DNA"/>
</dbReference>
<feature type="region of interest" description="Disordered" evidence="1">
    <location>
        <begin position="160"/>
        <end position="181"/>
    </location>
</feature>
<gene>
    <name evidence="3" type="ORF">OO17_00525</name>
</gene>
<feature type="signal peptide" evidence="2">
    <location>
        <begin position="1"/>
        <end position="23"/>
    </location>
</feature>